<organism evidence="3 4">
    <name type="scientific">Pseudonocardia aurantiaca</name>
    <dbReference type="NCBI Taxonomy" id="75290"/>
    <lineage>
        <taxon>Bacteria</taxon>
        <taxon>Bacillati</taxon>
        <taxon>Actinomycetota</taxon>
        <taxon>Actinomycetes</taxon>
        <taxon>Pseudonocardiales</taxon>
        <taxon>Pseudonocardiaceae</taxon>
        <taxon>Pseudonocardia</taxon>
    </lineage>
</organism>
<gene>
    <name evidence="3" type="ORF">ACFSCY_37755</name>
</gene>
<evidence type="ECO:0000313" key="3">
    <source>
        <dbReference type="EMBL" id="MFD1535169.1"/>
    </source>
</evidence>
<dbReference type="Proteomes" id="UP001597145">
    <property type="component" value="Unassembled WGS sequence"/>
</dbReference>
<evidence type="ECO:0000259" key="2">
    <source>
        <dbReference type="Pfam" id="PF04149"/>
    </source>
</evidence>
<feature type="domain" description="DUF397" evidence="2">
    <location>
        <begin position="10"/>
        <end position="63"/>
    </location>
</feature>
<dbReference type="RefSeq" id="WP_343984430.1">
    <property type="nucleotide sequence ID" value="NZ_BAAAJG010000021.1"/>
</dbReference>
<dbReference type="Pfam" id="PF04149">
    <property type="entry name" value="DUF397"/>
    <property type="match status" value="1"/>
</dbReference>
<evidence type="ECO:0000256" key="1">
    <source>
        <dbReference type="SAM" id="MobiDB-lite"/>
    </source>
</evidence>
<evidence type="ECO:0000313" key="4">
    <source>
        <dbReference type="Proteomes" id="UP001597145"/>
    </source>
</evidence>
<protein>
    <submittedName>
        <fullName evidence="3">DUF397 domain-containing protein</fullName>
    </submittedName>
</protein>
<comment type="caution">
    <text evidence="3">The sequence shown here is derived from an EMBL/GenBank/DDBJ whole genome shotgun (WGS) entry which is preliminary data.</text>
</comment>
<reference evidence="4" key="1">
    <citation type="journal article" date="2019" name="Int. J. Syst. Evol. Microbiol.">
        <title>The Global Catalogue of Microorganisms (GCM) 10K type strain sequencing project: providing services to taxonomists for standard genome sequencing and annotation.</title>
        <authorList>
            <consortium name="The Broad Institute Genomics Platform"/>
            <consortium name="The Broad Institute Genome Sequencing Center for Infectious Disease"/>
            <person name="Wu L."/>
            <person name="Ma J."/>
        </authorList>
    </citation>
    <scope>NUCLEOTIDE SEQUENCE [LARGE SCALE GENOMIC DNA]</scope>
    <source>
        <strain evidence="4">JCM 12165</strain>
    </source>
</reference>
<sequence length="80" mass="8489">MSSPDELAGAVWRRSSTSADDDHGVEVAVLPGPRWAVRDSRSPEGPVLIFTEAEWVAFSLGARAGEFDFAGDAEGGSPER</sequence>
<dbReference type="EMBL" id="JBHUCP010000050">
    <property type="protein sequence ID" value="MFD1535169.1"/>
    <property type="molecule type" value="Genomic_DNA"/>
</dbReference>
<accession>A0ABW4FYC2</accession>
<dbReference type="InterPro" id="IPR007278">
    <property type="entry name" value="DUF397"/>
</dbReference>
<feature type="region of interest" description="Disordered" evidence="1">
    <location>
        <begin position="1"/>
        <end position="24"/>
    </location>
</feature>
<name>A0ABW4FYC2_9PSEU</name>
<proteinExistence type="predicted"/>
<keyword evidence="4" id="KW-1185">Reference proteome</keyword>